<evidence type="ECO:0008006" key="4">
    <source>
        <dbReference type="Google" id="ProtNLM"/>
    </source>
</evidence>
<dbReference type="RefSeq" id="WP_017798760.1">
    <property type="nucleotide sequence ID" value="NZ_BSKO01000001.1"/>
</dbReference>
<evidence type="ECO:0000313" key="3">
    <source>
        <dbReference type="Proteomes" id="UP001275436"/>
    </source>
</evidence>
<reference evidence="2 3" key="1">
    <citation type="submission" date="2023-02" db="EMBL/GenBank/DDBJ databases">
        <title>Oceanobacillus kimchii IFOP_LL358 isolated form Alexandrium catenella lab strain.</title>
        <authorList>
            <person name="Gajardo G."/>
            <person name="Ueki S."/>
            <person name="Maruyama F."/>
        </authorList>
    </citation>
    <scope>NUCLEOTIDE SEQUENCE [LARGE SCALE GENOMIC DNA]</scope>
    <source>
        <strain evidence="2 3">IFOP_LL358</strain>
    </source>
</reference>
<name>A0ABQ5TQR1_9BACI</name>
<accession>A0ABQ5TQR1</accession>
<keyword evidence="3" id="KW-1185">Reference proteome</keyword>
<organism evidence="2 3">
    <name type="scientific">Oceanobacillus kimchii</name>
    <dbReference type="NCBI Taxonomy" id="746691"/>
    <lineage>
        <taxon>Bacteria</taxon>
        <taxon>Bacillati</taxon>
        <taxon>Bacillota</taxon>
        <taxon>Bacilli</taxon>
        <taxon>Bacillales</taxon>
        <taxon>Bacillaceae</taxon>
        <taxon>Oceanobacillus</taxon>
    </lineage>
</organism>
<feature type="region of interest" description="Disordered" evidence="1">
    <location>
        <begin position="1"/>
        <end position="63"/>
    </location>
</feature>
<gene>
    <name evidence="2" type="ORF">MACH08_40150</name>
</gene>
<dbReference type="InterPro" id="IPR025100">
    <property type="entry name" value="DUF4025"/>
</dbReference>
<proteinExistence type="predicted"/>
<feature type="compositionally biased region" description="Polar residues" evidence="1">
    <location>
        <begin position="29"/>
        <end position="42"/>
    </location>
</feature>
<dbReference type="Proteomes" id="UP001275436">
    <property type="component" value="Unassembled WGS sequence"/>
</dbReference>
<evidence type="ECO:0000256" key="1">
    <source>
        <dbReference type="SAM" id="MobiDB-lite"/>
    </source>
</evidence>
<feature type="compositionally biased region" description="Basic and acidic residues" evidence="1">
    <location>
        <begin position="1"/>
        <end position="14"/>
    </location>
</feature>
<evidence type="ECO:0000313" key="2">
    <source>
        <dbReference type="EMBL" id="GLO68231.1"/>
    </source>
</evidence>
<dbReference type="EMBL" id="BSKO01000001">
    <property type="protein sequence ID" value="GLO68231.1"/>
    <property type="molecule type" value="Genomic_DNA"/>
</dbReference>
<protein>
    <recommendedName>
        <fullName evidence="4">DUF4025 domain-containing protein</fullName>
    </recommendedName>
</protein>
<sequence length="63" mass="7407">MVSDKKTERSKSVADKTYQYSDYYKDDQLSQGMATSHEQVSDTYMEGTIDDQQQKHEKLPRKK</sequence>
<dbReference type="Pfam" id="PF13217">
    <property type="entry name" value="DUF4025"/>
    <property type="match status" value="1"/>
</dbReference>
<comment type="caution">
    <text evidence="2">The sequence shown here is derived from an EMBL/GenBank/DDBJ whole genome shotgun (WGS) entry which is preliminary data.</text>
</comment>